<evidence type="ECO:0000256" key="8">
    <source>
        <dbReference type="ARBA" id="ARBA00023012"/>
    </source>
</evidence>
<organism evidence="12 13">
    <name type="scientific">Hydrogenispora ethanolica</name>
    <dbReference type="NCBI Taxonomy" id="1082276"/>
    <lineage>
        <taxon>Bacteria</taxon>
        <taxon>Bacillati</taxon>
        <taxon>Bacillota</taxon>
        <taxon>Hydrogenispora</taxon>
    </lineage>
</organism>
<dbReference type="GO" id="GO:0016020">
    <property type="term" value="C:membrane"/>
    <property type="evidence" value="ECO:0007669"/>
    <property type="project" value="InterPro"/>
</dbReference>
<evidence type="ECO:0000256" key="2">
    <source>
        <dbReference type="ARBA" id="ARBA00012438"/>
    </source>
</evidence>
<protein>
    <recommendedName>
        <fullName evidence="2">histidine kinase</fullName>
        <ecNumber evidence="2">2.7.13.3</ecNumber>
    </recommendedName>
</protein>
<dbReference type="AlphaFoldDB" id="A0A4R1QL24"/>
<dbReference type="Gene3D" id="1.20.5.1930">
    <property type="match status" value="1"/>
</dbReference>
<keyword evidence="13" id="KW-1185">Reference proteome</keyword>
<dbReference type="GO" id="GO:0000155">
    <property type="term" value="F:phosphorelay sensor kinase activity"/>
    <property type="evidence" value="ECO:0007669"/>
    <property type="project" value="InterPro"/>
</dbReference>
<dbReference type="PANTHER" id="PTHR24421:SF10">
    <property type="entry name" value="NITRATE_NITRITE SENSOR PROTEIN NARQ"/>
    <property type="match status" value="1"/>
</dbReference>
<evidence type="ECO:0000259" key="11">
    <source>
        <dbReference type="Pfam" id="PF07730"/>
    </source>
</evidence>
<gene>
    <name evidence="12" type="ORF">EDC14_10762</name>
</gene>
<keyword evidence="5" id="KW-0547">Nucleotide-binding</keyword>
<dbReference type="Gene3D" id="3.30.565.10">
    <property type="entry name" value="Histidine kinase-like ATPase, C-terminal domain"/>
    <property type="match status" value="1"/>
</dbReference>
<keyword evidence="9" id="KW-1133">Transmembrane helix</keyword>
<dbReference type="PANTHER" id="PTHR24421">
    <property type="entry name" value="NITRATE/NITRITE SENSOR PROTEIN NARX-RELATED"/>
    <property type="match status" value="1"/>
</dbReference>
<dbReference type="SUPFAM" id="SSF55874">
    <property type="entry name" value="ATPase domain of HSP90 chaperone/DNA topoisomerase II/histidine kinase"/>
    <property type="match status" value="1"/>
</dbReference>
<dbReference type="InterPro" id="IPR036890">
    <property type="entry name" value="HATPase_C_sf"/>
</dbReference>
<evidence type="ECO:0000313" key="13">
    <source>
        <dbReference type="Proteomes" id="UP000295008"/>
    </source>
</evidence>
<keyword evidence="3" id="KW-0597">Phosphoprotein</keyword>
<dbReference type="InterPro" id="IPR050482">
    <property type="entry name" value="Sensor_HK_TwoCompSys"/>
</dbReference>
<keyword evidence="4" id="KW-0808">Transferase</keyword>
<sequence>MARLSCLFRISAVTLNLLIYGLTWNLYLSNQPIGVPVYWKTQFFMILIISSMLAVLVRIITVDWLTAAGLILRGMLALVAINSMPEYMPVYAPLIAVILFEIFLSASLGVSIGSCLLIIALMTCERYLTNQTWGYIHQAPSVADFFLPWGECAIAMICGIVIRQLLDKVHHLSDQVEQFYQSNIRLVEANLGLQDYTVRHQRESIMNERNRISREIHDSVGYMLTNLIAVLDYSRELIIAQKDQALEKIDQGREQARAALAEVRRAVRALRPPIEVSRLQAVSALITAFSEATGIEASVYMPKLPDSFGEEIDTIIYRVIQEALTNTFRHGQATHVFISINLKNKLLSITIKDNGLGATSFQLGCGLTGIQERVRALNGRFEIDSSPNQGFIIKILIPWLNEYFNDMG</sequence>
<feature type="transmembrane region" description="Helical" evidence="9">
    <location>
        <begin position="64"/>
        <end position="84"/>
    </location>
</feature>
<accession>A0A4R1QL24</accession>
<proteinExistence type="predicted"/>
<evidence type="ECO:0000256" key="6">
    <source>
        <dbReference type="ARBA" id="ARBA00022777"/>
    </source>
</evidence>
<name>A0A4R1QL24_HYDET</name>
<evidence type="ECO:0000259" key="10">
    <source>
        <dbReference type="Pfam" id="PF02518"/>
    </source>
</evidence>
<feature type="domain" description="Histidine kinase/HSP90-like ATPase" evidence="10">
    <location>
        <begin position="315"/>
        <end position="398"/>
    </location>
</feature>
<dbReference type="InterPro" id="IPR011712">
    <property type="entry name" value="Sig_transdc_His_kin_sub3_dim/P"/>
</dbReference>
<reference evidence="12 13" key="1">
    <citation type="submission" date="2019-03" db="EMBL/GenBank/DDBJ databases">
        <title>Genomic Encyclopedia of Type Strains, Phase IV (KMG-IV): sequencing the most valuable type-strain genomes for metagenomic binning, comparative biology and taxonomic classification.</title>
        <authorList>
            <person name="Goeker M."/>
        </authorList>
    </citation>
    <scope>NUCLEOTIDE SEQUENCE [LARGE SCALE GENOMIC DNA]</scope>
    <source>
        <strain evidence="12 13">LX-B</strain>
    </source>
</reference>
<feature type="domain" description="Signal transduction histidine kinase subgroup 3 dimerisation and phosphoacceptor" evidence="11">
    <location>
        <begin position="208"/>
        <end position="273"/>
    </location>
</feature>
<evidence type="ECO:0000256" key="5">
    <source>
        <dbReference type="ARBA" id="ARBA00022741"/>
    </source>
</evidence>
<evidence type="ECO:0000256" key="7">
    <source>
        <dbReference type="ARBA" id="ARBA00022840"/>
    </source>
</evidence>
<dbReference type="OrthoDB" id="199946at2"/>
<dbReference type="Pfam" id="PF07730">
    <property type="entry name" value="HisKA_3"/>
    <property type="match status" value="1"/>
</dbReference>
<evidence type="ECO:0000256" key="9">
    <source>
        <dbReference type="SAM" id="Phobius"/>
    </source>
</evidence>
<keyword evidence="8" id="KW-0902">Two-component regulatory system</keyword>
<dbReference type="InterPro" id="IPR003594">
    <property type="entry name" value="HATPase_dom"/>
</dbReference>
<dbReference type="Pfam" id="PF02518">
    <property type="entry name" value="HATPase_c"/>
    <property type="match status" value="1"/>
</dbReference>
<evidence type="ECO:0000256" key="3">
    <source>
        <dbReference type="ARBA" id="ARBA00022553"/>
    </source>
</evidence>
<keyword evidence="9" id="KW-0472">Membrane</keyword>
<evidence type="ECO:0000256" key="1">
    <source>
        <dbReference type="ARBA" id="ARBA00000085"/>
    </source>
</evidence>
<dbReference type="EC" id="2.7.13.3" evidence="2"/>
<keyword evidence="9" id="KW-0812">Transmembrane</keyword>
<dbReference type="RefSeq" id="WP_132018355.1">
    <property type="nucleotide sequence ID" value="NZ_SLUN01000076.1"/>
</dbReference>
<evidence type="ECO:0000313" key="12">
    <source>
        <dbReference type="EMBL" id="TCL53613.1"/>
    </source>
</evidence>
<comment type="caution">
    <text evidence="12">The sequence shown here is derived from an EMBL/GenBank/DDBJ whole genome shotgun (WGS) entry which is preliminary data.</text>
</comment>
<dbReference type="EMBL" id="SLUN01000076">
    <property type="protein sequence ID" value="TCL53613.1"/>
    <property type="molecule type" value="Genomic_DNA"/>
</dbReference>
<feature type="transmembrane region" description="Helical" evidence="9">
    <location>
        <begin position="39"/>
        <end position="57"/>
    </location>
</feature>
<feature type="transmembrane region" description="Helical" evidence="9">
    <location>
        <begin position="7"/>
        <end position="27"/>
    </location>
</feature>
<dbReference type="GO" id="GO:0005524">
    <property type="term" value="F:ATP binding"/>
    <property type="evidence" value="ECO:0007669"/>
    <property type="project" value="UniProtKB-KW"/>
</dbReference>
<dbReference type="GO" id="GO:0046983">
    <property type="term" value="F:protein dimerization activity"/>
    <property type="evidence" value="ECO:0007669"/>
    <property type="project" value="InterPro"/>
</dbReference>
<dbReference type="CDD" id="cd16917">
    <property type="entry name" value="HATPase_UhpB-NarQ-NarX-like"/>
    <property type="match status" value="1"/>
</dbReference>
<keyword evidence="6 12" id="KW-0418">Kinase</keyword>
<dbReference type="Proteomes" id="UP000295008">
    <property type="component" value="Unassembled WGS sequence"/>
</dbReference>
<comment type="catalytic activity">
    <reaction evidence="1">
        <text>ATP + protein L-histidine = ADP + protein N-phospho-L-histidine.</text>
        <dbReference type="EC" id="2.7.13.3"/>
    </reaction>
</comment>
<evidence type="ECO:0000256" key="4">
    <source>
        <dbReference type="ARBA" id="ARBA00022679"/>
    </source>
</evidence>
<keyword evidence="7" id="KW-0067">ATP-binding</keyword>
<feature type="transmembrane region" description="Helical" evidence="9">
    <location>
        <begin position="90"/>
        <end position="121"/>
    </location>
</feature>